<dbReference type="Proteomes" id="UP000541352">
    <property type="component" value="Unassembled WGS sequence"/>
</dbReference>
<proteinExistence type="predicted"/>
<dbReference type="Gene3D" id="3.40.50.2000">
    <property type="entry name" value="Glycogen Phosphorylase B"/>
    <property type="match status" value="2"/>
</dbReference>
<dbReference type="InterPro" id="IPR001296">
    <property type="entry name" value="Glyco_trans_1"/>
</dbReference>
<dbReference type="InterPro" id="IPR050194">
    <property type="entry name" value="Glycosyltransferase_grp1"/>
</dbReference>
<keyword evidence="4" id="KW-1185">Reference proteome</keyword>
<dbReference type="InterPro" id="IPR028098">
    <property type="entry name" value="Glyco_trans_4-like_N"/>
</dbReference>
<reference evidence="3 4" key="1">
    <citation type="submission" date="2020-08" db="EMBL/GenBank/DDBJ databases">
        <title>Genomic Encyclopedia of Type Strains, Phase IV (KMG-IV): sequencing the most valuable type-strain genomes for metagenomic binning, comparative biology and taxonomic classification.</title>
        <authorList>
            <person name="Goeker M."/>
        </authorList>
    </citation>
    <scope>NUCLEOTIDE SEQUENCE [LARGE SCALE GENOMIC DNA]</scope>
    <source>
        <strain evidence="3 4">DSM 17976</strain>
    </source>
</reference>
<evidence type="ECO:0000259" key="1">
    <source>
        <dbReference type="Pfam" id="PF00534"/>
    </source>
</evidence>
<name>A0A7W6EQF9_9BACT</name>
<dbReference type="Pfam" id="PF00534">
    <property type="entry name" value="Glycos_transf_1"/>
    <property type="match status" value="1"/>
</dbReference>
<protein>
    <submittedName>
        <fullName evidence="3">Glycosyltransferase involved in cell wall biosynthesis</fullName>
    </submittedName>
</protein>
<evidence type="ECO:0000313" key="3">
    <source>
        <dbReference type="EMBL" id="MBB3838468.1"/>
    </source>
</evidence>
<dbReference type="SUPFAM" id="SSF53756">
    <property type="entry name" value="UDP-Glycosyltransferase/glycogen phosphorylase"/>
    <property type="match status" value="1"/>
</dbReference>
<comment type="caution">
    <text evidence="3">The sequence shown here is derived from an EMBL/GenBank/DDBJ whole genome shotgun (WGS) entry which is preliminary data.</text>
</comment>
<feature type="domain" description="Glycosyltransferase subfamily 4-like N-terminal" evidence="2">
    <location>
        <begin position="13"/>
        <end position="181"/>
    </location>
</feature>
<gene>
    <name evidence="3" type="ORF">FHS57_002473</name>
</gene>
<dbReference type="PANTHER" id="PTHR45947:SF3">
    <property type="entry name" value="SULFOQUINOVOSYL TRANSFERASE SQD2"/>
    <property type="match status" value="1"/>
</dbReference>
<dbReference type="PANTHER" id="PTHR45947">
    <property type="entry name" value="SULFOQUINOVOSYL TRANSFERASE SQD2"/>
    <property type="match status" value="1"/>
</dbReference>
<dbReference type="Pfam" id="PF13439">
    <property type="entry name" value="Glyco_transf_4"/>
    <property type="match status" value="1"/>
</dbReference>
<keyword evidence="3" id="KW-0808">Transferase</keyword>
<feature type="domain" description="Glycosyl transferase family 1" evidence="1">
    <location>
        <begin position="191"/>
        <end position="358"/>
    </location>
</feature>
<sequence length="382" mass="43218">MRILNICAYTWAIGGPARIIYDHTTVVLKLGHEVDILSPITPGDKVYPAPEGARVIVCKRTTPISRFFPEFSLEAWDYLRQHIHEYDVVHCHGIWHFGSVAPFLFKNNTPKAITIHGLLDKWAINHGYWKKKLFGILFQKRFLKKAQLIQINNHDELNDLRQFLGFQHPNVAIIPNGMQLDELAHLPPKGTFRSQFNLPTDKKLVLFMGRLNIKKGLDLLLPAFKKYTEKHNDALLILAGPDDGYQAETERFIAEHQLQDKMIMVGMLTGEAKKAALADADIFTLPSYSEGFSIAALEAMTAGVPSLVSDRIGFDGTVAKYNAAHEAPLTVEDVYDGLRTMLQNPKYGQILAQNAKKMVWELYDINIVAGNLAKEFEKIRRK</sequence>
<dbReference type="GO" id="GO:0016757">
    <property type="term" value="F:glycosyltransferase activity"/>
    <property type="evidence" value="ECO:0007669"/>
    <property type="project" value="InterPro"/>
</dbReference>
<dbReference type="RefSeq" id="WP_183973927.1">
    <property type="nucleotide sequence ID" value="NZ_JACIBY010000004.1"/>
</dbReference>
<evidence type="ECO:0000259" key="2">
    <source>
        <dbReference type="Pfam" id="PF13439"/>
    </source>
</evidence>
<accession>A0A7W6EQF9</accession>
<organism evidence="3 4">
    <name type="scientific">Runella defluvii</name>
    <dbReference type="NCBI Taxonomy" id="370973"/>
    <lineage>
        <taxon>Bacteria</taxon>
        <taxon>Pseudomonadati</taxon>
        <taxon>Bacteroidota</taxon>
        <taxon>Cytophagia</taxon>
        <taxon>Cytophagales</taxon>
        <taxon>Spirosomataceae</taxon>
        <taxon>Runella</taxon>
    </lineage>
</organism>
<dbReference type="EMBL" id="JACIBY010000004">
    <property type="protein sequence ID" value="MBB3838468.1"/>
    <property type="molecule type" value="Genomic_DNA"/>
</dbReference>
<dbReference type="AlphaFoldDB" id="A0A7W6EQF9"/>
<evidence type="ECO:0000313" key="4">
    <source>
        <dbReference type="Proteomes" id="UP000541352"/>
    </source>
</evidence>